<evidence type="ECO:0000256" key="5">
    <source>
        <dbReference type="SAM" id="Phobius"/>
    </source>
</evidence>
<evidence type="ECO:0000256" key="2">
    <source>
        <dbReference type="ARBA" id="ARBA00006727"/>
    </source>
</evidence>
<dbReference type="Proteomes" id="UP000717696">
    <property type="component" value="Unassembled WGS sequence"/>
</dbReference>
<dbReference type="InterPro" id="IPR020846">
    <property type="entry name" value="MFS_dom"/>
</dbReference>
<feature type="compositionally biased region" description="Polar residues" evidence="4">
    <location>
        <begin position="27"/>
        <end position="43"/>
    </location>
</feature>
<evidence type="ECO:0000256" key="3">
    <source>
        <dbReference type="ARBA" id="ARBA00023180"/>
    </source>
</evidence>
<keyword evidence="3" id="KW-0325">Glycoprotein</keyword>
<dbReference type="OrthoDB" id="6499973at2759"/>
<dbReference type="Pfam" id="PF07690">
    <property type="entry name" value="MFS_1"/>
    <property type="match status" value="1"/>
</dbReference>
<feature type="compositionally biased region" description="Polar residues" evidence="4">
    <location>
        <begin position="7"/>
        <end position="17"/>
    </location>
</feature>
<keyword evidence="8" id="KW-1185">Reference proteome</keyword>
<feature type="transmembrane region" description="Helical" evidence="5">
    <location>
        <begin position="299"/>
        <end position="319"/>
    </location>
</feature>
<keyword evidence="5" id="KW-1133">Transmembrane helix</keyword>
<accession>A0A9P9DK45</accession>
<evidence type="ECO:0000313" key="8">
    <source>
        <dbReference type="Proteomes" id="UP000717696"/>
    </source>
</evidence>
<dbReference type="AlphaFoldDB" id="A0A9P9DK45"/>
<sequence>MSEKHQVQVTSASVTLEENQRPDLQEMSVSEGVQDTESASTLTPGDIENDTGAWLCVLGSLLFLIPSFGFMASLGTIQSHLSLHQLSTYSTGQVGWISGLYLFLSLILNFQIGTVLDRYGPRILSPIGGVLTTVTFLLMAECKTYWQFMLCFGVFGSFGTGIDAVTAIGVVGKLFVRRRGLAVGVAVMGTSIGSVIFPIMLRSTLPTLGWAWSLRIVALVVACVTTLGVLCYLPFPRLIASHPTGQKPKGAAFDLSAFRSPAFSFVAAGVFLVEFVVFGIGGLLPTISTGAGFSAEDGYTLLSILGACSCLGRFTIGLVGDRLGALNTMLCTMCLIIVFMSTIFIPFSTTSAPLLYTFSALWGFCSGSFYALSPVCTGKTCEPKDYARYYGSTNFAVAFALLISIPLSGIMLENMGAQPLACLFLALIFLAGLCFFAARALLVGKLVDFRTKM</sequence>
<evidence type="ECO:0000313" key="7">
    <source>
        <dbReference type="EMBL" id="KAH7120374.1"/>
    </source>
</evidence>
<dbReference type="PROSITE" id="PS50850">
    <property type="entry name" value="MFS"/>
    <property type="match status" value="1"/>
</dbReference>
<feature type="transmembrane region" description="Helical" evidence="5">
    <location>
        <begin position="212"/>
        <end position="233"/>
    </location>
</feature>
<dbReference type="EMBL" id="JAGMUU010000028">
    <property type="protein sequence ID" value="KAH7120374.1"/>
    <property type="molecule type" value="Genomic_DNA"/>
</dbReference>
<dbReference type="GO" id="GO:0022857">
    <property type="term" value="F:transmembrane transporter activity"/>
    <property type="evidence" value="ECO:0007669"/>
    <property type="project" value="InterPro"/>
</dbReference>
<keyword evidence="5" id="KW-0812">Transmembrane</keyword>
<dbReference type="PANTHER" id="PTHR11360">
    <property type="entry name" value="MONOCARBOXYLATE TRANSPORTER"/>
    <property type="match status" value="1"/>
</dbReference>
<feature type="transmembrane region" description="Helical" evidence="5">
    <location>
        <begin position="393"/>
        <end position="412"/>
    </location>
</feature>
<feature type="domain" description="Major facilitator superfamily (MFS) profile" evidence="6">
    <location>
        <begin position="52"/>
        <end position="453"/>
    </location>
</feature>
<feature type="transmembrane region" description="Helical" evidence="5">
    <location>
        <begin position="326"/>
        <end position="347"/>
    </location>
</feature>
<dbReference type="PANTHER" id="PTHR11360:SF230">
    <property type="entry name" value="MONOCARBOXYLATE TRANSPORTER, PUTATIVE (AFU_ORTHOLOGUE AFUA_2G12790)-RELATED"/>
    <property type="match status" value="1"/>
</dbReference>
<name>A0A9P9DK45_9HYPO</name>
<reference evidence="7" key="1">
    <citation type="journal article" date="2021" name="Nat. Commun.">
        <title>Genetic determinants of endophytism in the Arabidopsis root mycobiome.</title>
        <authorList>
            <person name="Mesny F."/>
            <person name="Miyauchi S."/>
            <person name="Thiergart T."/>
            <person name="Pickel B."/>
            <person name="Atanasova L."/>
            <person name="Karlsson M."/>
            <person name="Huettel B."/>
            <person name="Barry K.W."/>
            <person name="Haridas S."/>
            <person name="Chen C."/>
            <person name="Bauer D."/>
            <person name="Andreopoulos W."/>
            <person name="Pangilinan J."/>
            <person name="LaButti K."/>
            <person name="Riley R."/>
            <person name="Lipzen A."/>
            <person name="Clum A."/>
            <person name="Drula E."/>
            <person name="Henrissat B."/>
            <person name="Kohler A."/>
            <person name="Grigoriev I.V."/>
            <person name="Martin F.M."/>
            <person name="Hacquard S."/>
        </authorList>
    </citation>
    <scope>NUCLEOTIDE SEQUENCE</scope>
    <source>
        <strain evidence="7">MPI-CAGE-AT-0021</strain>
    </source>
</reference>
<feature type="transmembrane region" description="Helical" evidence="5">
    <location>
        <begin position="353"/>
        <end position="372"/>
    </location>
</feature>
<feature type="transmembrane region" description="Helical" evidence="5">
    <location>
        <begin position="146"/>
        <end position="168"/>
    </location>
</feature>
<dbReference type="SUPFAM" id="SSF103473">
    <property type="entry name" value="MFS general substrate transporter"/>
    <property type="match status" value="1"/>
</dbReference>
<comment type="caution">
    <text evidence="7">The sequence shown here is derived from an EMBL/GenBank/DDBJ whole genome shotgun (WGS) entry which is preliminary data.</text>
</comment>
<keyword evidence="5" id="KW-0472">Membrane</keyword>
<comment type="subcellular location">
    <subcellularLocation>
        <location evidence="1">Membrane</location>
        <topology evidence="1">Multi-pass membrane protein</topology>
    </subcellularLocation>
</comment>
<feature type="transmembrane region" description="Helical" evidence="5">
    <location>
        <begin position="262"/>
        <end position="287"/>
    </location>
</feature>
<dbReference type="GO" id="GO:0016020">
    <property type="term" value="C:membrane"/>
    <property type="evidence" value="ECO:0007669"/>
    <property type="project" value="UniProtKB-SubCell"/>
</dbReference>
<dbReference type="InterPro" id="IPR050327">
    <property type="entry name" value="Proton-linked_MCT"/>
</dbReference>
<feature type="transmembrane region" description="Helical" evidence="5">
    <location>
        <begin position="123"/>
        <end position="140"/>
    </location>
</feature>
<proteinExistence type="inferred from homology"/>
<evidence type="ECO:0000256" key="4">
    <source>
        <dbReference type="SAM" id="MobiDB-lite"/>
    </source>
</evidence>
<dbReference type="InterPro" id="IPR011701">
    <property type="entry name" value="MFS"/>
</dbReference>
<feature type="transmembrane region" description="Helical" evidence="5">
    <location>
        <begin position="52"/>
        <end position="74"/>
    </location>
</feature>
<feature type="transmembrane region" description="Helical" evidence="5">
    <location>
        <begin position="94"/>
        <end position="116"/>
    </location>
</feature>
<dbReference type="Gene3D" id="1.20.1250.20">
    <property type="entry name" value="MFS general substrate transporter like domains"/>
    <property type="match status" value="1"/>
</dbReference>
<organism evidence="7 8">
    <name type="scientific">Dactylonectria estremocensis</name>
    <dbReference type="NCBI Taxonomy" id="1079267"/>
    <lineage>
        <taxon>Eukaryota</taxon>
        <taxon>Fungi</taxon>
        <taxon>Dikarya</taxon>
        <taxon>Ascomycota</taxon>
        <taxon>Pezizomycotina</taxon>
        <taxon>Sordariomycetes</taxon>
        <taxon>Hypocreomycetidae</taxon>
        <taxon>Hypocreales</taxon>
        <taxon>Nectriaceae</taxon>
        <taxon>Dactylonectria</taxon>
    </lineage>
</organism>
<evidence type="ECO:0000256" key="1">
    <source>
        <dbReference type="ARBA" id="ARBA00004141"/>
    </source>
</evidence>
<dbReference type="InterPro" id="IPR036259">
    <property type="entry name" value="MFS_trans_sf"/>
</dbReference>
<comment type="similarity">
    <text evidence="2">Belongs to the major facilitator superfamily. Monocarboxylate porter (TC 2.A.1.13) family.</text>
</comment>
<feature type="transmembrane region" description="Helical" evidence="5">
    <location>
        <begin position="418"/>
        <end position="442"/>
    </location>
</feature>
<gene>
    <name evidence="7" type="ORF">B0J13DRAFT_589786</name>
</gene>
<feature type="region of interest" description="Disordered" evidence="4">
    <location>
        <begin position="1"/>
        <end position="43"/>
    </location>
</feature>
<protein>
    <submittedName>
        <fullName evidence="7">Major facilitator superfamily domain-containing protein</fullName>
    </submittedName>
</protein>
<evidence type="ECO:0000259" key="6">
    <source>
        <dbReference type="PROSITE" id="PS50850"/>
    </source>
</evidence>
<feature type="transmembrane region" description="Helical" evidence="5">
    <location>
        <begin position="180"/>
        <end position="200"/>
    </location>
</feature>